<organism evidence="2 3">
    <name type="scientific">Actibacterium naphthalenivorans</name>
    <dbReference type="NCBI Taxonomy" id="1614693"/>
    <lineage>
        <taxon>Bacteria</taxon>
        <taxon>Pseudomonadati</taxon>
        <taxon>Pseudomonadota</taxon>
        <taxon>Alphaproteobacteria</taxon>
        <taxon>Rhodobacterales</taxon>
        <taxon>Roseobacteraceae</taxon>
        <taxon>Actibacterium</taxon>
    </lineage>
</organism>
<dbReference type="EMBL" id="JACIEQ010000001">
    <property type="protein sequence ID" value="MBB4020400.1"/>
    <property type="molecule type" value="Genomic_DNA"/>
</dbReference>
<name>A0A840C5Q4_9RHOB</name>
<sequence length="201" mass="21447">MPRFPASHASPCSQSAWSWGGGRGRGHCRSVLAVAASAWPVLCAAQQDDATTQALIDRYGGPVLSCYEAAQTAPAKEACAGRLASACSAQEEGGQTTFGIMTCQLAEAAFWDARMAHEYAGTLAWLGTVDQAEAEYFPEFAHSADALPAMQEAWRAYRDANCALQYALWGSGSMRMIAGADCHRAMTAAQAIALWSLREEM</sequence>
<dbReference type="RefSeq" id="WP_082386553.1">
    <property type="nucleotide sequence ID" value="NZ_JACIEQ010000001.1"/>
</dbReference>
<feature type="domain" description="Lysozyme inhibitor LprI-like N-terminal" evidence="1">
    <location>
        <begin position="87"/>
        <end position="193"/>
    </location>
</feature>
<accession>A0A840C5Q4</accession>
<dbReference type="InterPro" id="IPR009739">
    <property type="entry name" value="LprI-like_N"/>
</dbReference>
<dbReference type="AlphaFoldDB" id="A0A840C5Q4"/>
<comment type="caution">
    <text evidence="2">The sequence shown here is derived from an EMBL/GenBank/DDBJ whole genome shotgun (WGS) entry which is preliminary data.</text>
</comment>
<dbReference type="Proteomes" id="UP000585681">
    <property type="component" value="Unassembled WGS sequence"/>
</dbReference>
<evidence type="ECO:0000259" key="1">
    <source>
        <dbReference type="Pfam" id="PF07007"/>
    </source>
</evidence>
<gene>
    <name evidence="2" type="ORF">GGR17_000191</name>
</gene>
<dbReference type="Pfam" id="PF07007">
    <property type="entry name" value="LprI"/>
    <property type="match status" value="1"/>
</dbReference>
<evidence type="ECO:0000313" key="2">
    <source>
        <dbReference type="EMBL" id="MBB4020400.1"/>
    </source>
</evidence>
<dbReference type="Gene3D" id="1.20.1270.180">
    <property type="match status" value="1"/>
</dbReference>
<evidence type="ECO:0000313" key="3">
    <source>
        <dbReference type="Proteomes" id="UP000585681"/>
    </source>
</evidence>
<protein>
    <submittedName>
        <fullName evidence="2">Uncharacterized protein YecT (DUF1311 family)</fullName>
    </submittedName>
</protein>
<reference evidence="2" key="1">
    <citation type="submission" date="2020-08" db="EMBL/GenBank/DDBJ databases">
        <title>Genomic Encyclopedia of Type Strains, Phase IV (KMG-IV): sequencing the most valuable type-strain genomes for metagenomic binning, comparative biology and taxonomic classification.</title>
        <authorList>
            <person name="Goeker M."/>
        </authorList>
    </citation>
    <scope>NUCLEOTIDE SEQUENCE [LARGE SCALE GENOMIC DNA]</scope>
    <source>
        <strain evidence="2">DSM 105040</strain>
    </source>
</reference>
<proteinExistence type="predicted"/>
<keyword evidence="3" id="KW-1185">Reference proteome</keyword>